<dbReference type="PANTHER" id="PTHR12338:SF5">
    <property type="entry name" value="ANTIGEN 43-RELATED"/>
    <property type="match status" value="1"/>
</dbReference>
<accession>A0A2Z3HRI9</accession>
<dbReference type="InterPro" id="IPR011050">
    <property type="entry name" value="Pectin_lyase_fold/virulence"/>
</dbReference>
<dbReference type="InterPro" id="IPR050909">
    <property type="entry name" value="Bact_Autotransporter_VF"/>
</dbReference>
<keyword evidence="1" id="KW-0732">Signal</keyword>
<dbReference type="PANTHER" id="PTHR12338">
    <property type="entry name" value="AUTOTRANSPORTER"/>
    <property type="match status" value="1"/>
</dbReference>
<dbReference type="InterPro" id="IPR041248">
    <property type="entry name" value="YDG"/>
</dbReference>
<dbReference type="Pfam" id="PF18676">
    <property type="entry name" value="MBG_2"/>
    <property type="match status" value="2"/>
</dbReference>
<dbReference type="OrthoDB" id="1776524at2"/>
<dbReference type="EMBL" id="CP029479">
    <property type="protein sequence ID" value="AWM77405.1"/>
    <property type="molecule type" value="Genomic_DNA"/>
</dbReference>
<dbReference type="Pfam" id="PF18888">
    <property type="entry name" value="DUF5650"/>
    <property type="match status" value="12"/>
</dbReference>
<feature type="signal peptide" evidence="1">
    <location>
        <begin position="1"/>
        <end position="22"/>
    </location>
</feature>
<name>A0A2Z3HRI9_9CAUL</name>
<evidence type="ECO:0000256" key="1">
    <source>
        <dbReference type="SAM" id="SignalP"/>
    </source>
</evidence>
<dbReference type="InterPro" id="IPR043710">
    <property type="entry name" value="DUF5650"/>
</dbReference>
<dbReference type="InterPro" id="IPR012334">
    <property type="entry name" value="Pectin_lyas_fold"/>
</dbReference>
<dbReference type="InterPro" id="IPR008638">
    <property type="entry name" value="FhaB/CdiA-like_TPS"/>
</dbReference>
<feature type="domain" description="Filamentous haemagglutinin FhaB/tRNA nuclease CdiA-like TPS" evidence="2">
    <location>
        <begin position="22"/>
        <end position="133"/>
    </location>
</feature>
<organism evidence="3 4">
    <name type="scientific">Phenylobacterium parvum</name>
    <dbReference type="NCBI Taxonomy" id="2201350"/>
    <lineage>
        <taxon>Bacteria</taxon>
        <taxon>Pseudomonadati</taxon>
        <taxon>Pseudomonadota</taxon>
        <taxon>Alphaproteobacteria</taxon>
        <taxon>Caulobacterales</taxon>
        <taxon>Caulobacteraceae</taxon>
        <taxon>Phenylobacterium</taxon>
    </lineage>
</organism>
<dbReference type="InterPro" id="IPR041286">
    <property type="entry name" value="MBG_2"/>
</dbReference>
<dbReference type="Pfam" id="PF18657">
    <property type="entry name" value="YDG"/>
    <property type="match status" value="6"/>
</dbReference>
<dbReference type="Proteomes" id="UP000247763">
    <property type="component" value="Chromosome"/>
</dbReference>
<evidence type="ECO:0000313" key="4">
    <source>
        <dbReference type="Proteomes" id="UP000247763"/>
    </source>
</evidence>
<protein>
    <recommendedName>
        <fullName evidence="2">Filamentous haemagglutinin FhaB/tRNA nuclease CdiA-like TPS domain-containing protein</fullName>
    </recommendedName>
</protein>
<sequence length="2216" mass="217099">MKHQWLLGASVFGLLAASPALSQALPQGGQVSAGDASVSAGKTSLTITQSTPRAILNWSSFSVGQGASVHFANGRGATLNRVTGGDLSRIDGGLSASGSVYLLNPAGILIGPGGEIATGGSFLASTLDLSDADFLGGGALSFSGDSQASVINLGRIGASGGDILLLSRTVENGGEIEAHGGAAVLASGSRVTLAEAGAAGARLQVELGAPGGGVTQSGRIRAAMVDLATQGGNIYALAGNLGGEVLASGAGRLGGRVTISAGEGSVQVDPGVRIAASSGPDGGQVSISGNLVFNQGILDASGRRGGEVSIAGGAVFNTGRISAAGNRGDGGRIAVVAARTYTETASGEVTATGTARGGAIAIDGGANLYTSGSWSASAPGGVGGAIVALGSRIVLNEAALSADGGLGGRIRIGGDYRGLGDLRPALEVLSTPGTRVSATSEYARYGGSVVYWSTGLTEVWGRTFAAGAGLIEVSSKGDVRLGGLADAGVGGQVLLDPKSIVIDASSGLYPQYELIDPHFGSDNNFGAQVVPLSTGNVVVTASFDSSVALRAGAVYLFNGTTGALLSTVVGSRADDRVGYWVEQLIGNGNFVISSPNWSNGAAAGAGAATWGSGVTGVSGVVSAANSLTGVRTADQVGRITPLTNGHYVVTSGYWDNGAIADAGAVTFGNGATGVTGAVSAANSLVGSTAGDRVGLIGSGCCAYPGIFTLSNGNLVVSTPNWSNGAAAAAGAVTWMNGTTGLTGTINASNSLIGSTAGDQIGSGRTWELANGNFITSSTHWDNGAAADAGMVAWGSGVTGITGLVSASNSLVGGSAGDLVGSYTLPLSNGSYVIGSAYWDNGAITDAGALTWASGTGSTVGLISVSNSLVGSQIGDRVGYAVFPLTNGNYVGVSPDWDNGATTNVGAVSWGSGLGGTVGSVSASNSLVGAGANDRFGSIASLTNGNYVAFGAINDGAASNVGIAVWASGSGPTSGVVDLAMGLHGSSAGDGAAIDVIPLANGNYVVTTPFWSLGAISSVGAVTWGNGLGGTTGAISASKSLIGSTAQDRVGIGGMVALPNGNYYVSSLVWNNGAALEAGAVTWGNGLGATVGVVSASNSLVGLSTGDYVGGYTLLMDGGYAITLTPSWDSGVLEDAGAVTWLSPTGGTVGAVSAANSLVGSHAFDYVGDQFSLDNVLSLPGGNYTVSSQDWNGVGAVTFGKGTTGVSGVVSSINSILGVAPGDRIRMRWSPYLGDGSVFFVNGNKGRVFVGLTDLNQLTYNRATGQTVTLLPAHLTAQLATGSSLTLQASNDITINSPVIVPGASGGDLTLQAGRSLLINAGITTAGGDINLYANTLLSSGVVDADRDPGAAVITMAGGTSLDAGTGDIRIHLGPGTGKTHLTSGAITLGSLSGASIRVDNVGTSSGSDIILRPGATLSATGAGDAIRLAANGNFINNAGAASLSAAAGRWLVYSQLTGSAGLAPTGNVTGGLTGKAWYGAPYTFSASGFGSFASAPGPGNRFVYGFQPVLNVSVDAVSVTYTGSAPAAGSFNVTGLRAGDSAADAWSGAPALGGLAAWNVGTYAVTPTLGTLVSGLNYGFSFTPGNLTITPAALQVQAVTDSRAYNGTATSSLTPLVTGLQGTDAIPSLSQVFDSRNAGARTLSVAPFTVSDGNGGANYTVTTLSAAGSIAPAPLSLTAASASRAYDGTTTASGAPVAAGLFAGDTVSGVTQAFDSRNAGPRSVMITGYVLNDGNAGGNYTVTLNSAAGSISRALLSLTASAASRTYDGSIVAPGTPIATGLAPGDSVSNLSQAFDSRNAGTRTVTVTGYTVNDGNAGGNYTVSLNSAQGSIGKALLTLSATPASKTYDGSTAASGTPTVSGLVSGDTVSGLSQGFDSRNAGARTVSVTGYTLNDGNGGGNYTVRLDTAAGAISRALLTLSASAQNKTYDGSAAAAGTPVASGLIAGDSVSGLSQAFDSRNAGARTLSVTGYAVNDGNGGGNYTVVLNSASGAIARAVLTVTATSETRVYDGGTGSAGTPTVSGLVAGDSVGGLAQAFDTPDAGARTLSVTAYTLVDGAGGANYQVRMTPAAGTITPLPLSIAADDASRLAGLPDPVFTWRLTSGQVLARDALSGLLAREPGESPGLYAILLGGLTAGPNYRLDFTPGFLRITPGAVDDLVIRPLPAFLPTPPPSVRDETGVTRVVACGGDAARCAPRPGVRAGAARPLPAAAYSQ</sequence>
<evidence type="ECO:0000259" key="2">
    <source>
        <dbReference type="SMART" id="SM00912"/>
    </source>
</evidence>
<feature type="chain" id="PRO_5016430059" description="Filamentous haemagglutinin FhaB/tRNA nuclease CdiA-like TPS domain-containing protein" evidence="1">
    <location>
        <begin position="23"/>
        <end position="2216"/>
    </location>
</feature>
<reference evidence="4" key="1">
    <citation type="submission" date="2018-05" db="EMBL/GenBank/DDBJ databases">
        <title>Genome sequencing of Phenylobacterium sp. HYN0004.</title>
        <authorList>
            <person name="Yi H."/>
            <person name="Baek C."/>
        </authorList>
    </citation>
    <scope>NUCLEOTIDE SEQUENCE [LARGE SCALE GENOMIC DNA]</scope>
    <source>
        <strain evidence="4">HYN0004</strain>
    </source>
</reference>
<dbReference type="Pfam" id="PF05860">
    <property type="entry name" value="TPS"/>
    <property type="match status" value="1"/>
</dbReference>
<dbReference type="NCBIfam" id="TIGR01901">
    <property type="entry name" value="adhes_NPXG"/>
    <property type="match status" value="1"/>
</dbReference>
<keyword evidence="4" id="KW-1185">Reference proteome</keyword>
<dbReference type="SMART" id="SM00912">
    <property type="entry name" value="Haemagg_act"/>
    <property type="match status" value="1"/>
</dbReference>
<gene>
    <name evidence="3" type="ORF">HYN04_06270</name>
</gene>
<dbReference type="KEGG" id="phb:HYN04_06270"/>
<proteinExistence type="predicted"/>
<dbReference type="RefSeq" id="WP_110449972.1">
    <property type="nucleotide sequence ID" value="NZ_CP029479.1"/>
</dbReference>
<dbReference type="Gene3D" id="2.160.20.10">
    <property type="entry name" value="Single-stranded right-handed beta-helix, Pectin lyase-like"/>
    <property type="match status" value="2"/>
</dbReference>
<dbReference type="SUPFAM" id="SSF51126">
    <property type="entry name" value="Pectin lyase-like"/>
    <property type="match status" value="1"/>
</dbReference>
<evidence type="ECO:0000313" key="3">
    <source>
        <dbReference type="EMBL" id="AWM77405.1"/>
    </source>
</evidence>